<dbReference type="CDD" id="cd07043">
    <property type="entry name" value="STAS_anti-anti-sigma_factors"/>
    <property type="match status" value="1"/>
</dbReference>
<evidence type="ECO:0000313" key="5">
    <source>
        <dbReference type="Proteomes" id="UP000241118"/>
    </source>
</evidence>
<sequence length="120" mass="12813">MLDTTGIATVDTTRHRDVPVVVVTGEVDSTSVAPVRVHLFDQLDRRPPGVVLDLSGVVFMGSTALQLLVESAARAEHVGTALVVVAQHRAVLLPMRITELDRVMAVHATVDQAVTAVLSR</sequence>
<evidence type="ECO:0000256" key="2">
    <source>
        <dbReference type="RuleBase" id="RU003749"/>
    </source>
</evidence>
<dbReference type="SUPFAM" id="SSF52091">
    <property type="entry name" value="SpoIIaa-like"/>
    <property type="match status" value="1"/>
</dbReference>
<dbReference type="InterPro" id="IPR003658">
    <property type="entry name" value="Anti-sigma_ant"/>
</dbReference>
<feature type="domain" description="STAS" evidence="3">
    <location>
        <begin position="8"/>
        <end position="117"/>
    </location>
</feature>
<dbReference type="EMBL" id="PYAX01000011">
    <property type="protein sequence ID" value="PSL52715.1"/>
    <property type="molecule type" value="Genomic_DNA"/>
</dbReference>
<accession>A0A2P8I2P8</accession>
<dbReference type="Proteomes" id="UP000241118">
    <property type="component" value="Unassembled WGS sequence"/>
</dbReference>
<keyword evidence="5" id="KW-1185">Reference proteome</keyword>
<dbReference type="InterPro" id="IPR002645">
    <property type="entry name" value="STAS_dom"/>
</dbReference>
<comment type="caution">
    <text evidence="4">The sequence shown here is derived from an EMBL/GenBank/DDBJ whole genome shotgun (WGS) entry which is preliminary data.</text>
</comment>
<comment type="similarity">
    <text evidence="1 2">Belongs to the anti-sigma-factor antagonist family.</text>
</comment>
<dbReference type="PROSITE" id="PS50801">
    <property type="entry name" value="STAS"/>
    <property type="match status" value="1"/>
</dbReference>
<evidence type="ECO:0000256" key="1">
    <source>
        <dbReference type="ARBA" id="ARBA00009013"/>
    </source>
</evidence>
<dbReference type="Gene3D" id="3.30.750.24">
    <property type="entry name" value="STAS domain"/>
    <property type="match status" value="1"/>
</dbReference>
<name>A0A2P8I2P8_SACCR</name>
<gene>
    <name evidence="4" type="ORF">B0I31_1112</name>
</gene>
<dbReference type="Pfam" id="PF01740">
    <property type="entry name" value="STAS"/>
    <property type="match status" value="1"/>
</dbReference>
<protein>
    <recommendedName>
        <fullName evidence="2">Anti-sigma factor antagonist</fullName>
    </recommendedName>
</protein>
<dbReference type="PANTHER" id="PTHR33495">
    <property type="entry name" value="ANTI-SIGMA FACTOR ANTAGONIST TM_1081-RELATED-RELATED"/>
    <property type="match status" value="1"/>
</dbReference>
<dbReference type="RefSeq" id="WP_106618548.1">
    <property type="nucleotide sequence ID" value="NZ_PYAX01000011.1"/>
</dbReference>
<dbReference type="OrthoDB" id="3576811at2"/>
<evidence type="ECO:0000313" key="4">
    <source>
        <dbReference type="EMBL" id="PSL52715.1"/>
    </source>
</evidence>
<reference evidence="4 5" key="1">
    <citation type="submission" date="2018-03" db="EMBL/GenBank/DDBJ databases">
        <title>Genomic Encyclopedia of Type Strains, Phase III (KMG-III): the genomes of soil and plant-associated and newly described type strains.</title>
        <authorList>
            <person name="Whitman W."/>
        </authorList>
    </citation>
    <scope>NUCLEOTIDE SEQUENCE [LARGE SCALE GENOMIC DNA]</scope>
    <source>
        <strain evidence="4 5">CGMCC 4.7097</strain>
    </source>
</reference>
<dbReference type="GO" id="GO:0043856">
    <property type="term" value="F:anti-sigma factor antagonist activity"/>
    <property type="evidence" value="ECO:0007669"/>
    <property type="project" value="InterPro"/>
</dbReference>
<evidence type="ECO:0000259" key="3">
    <source>
        <dbReference type="PROSITE" id="PS50801"/>
    </source>
</evidence>
<dbReference type="InterPro" id="IPR036513">
    <property type="entry name" value="STAS_dom_sf"/>
</dbReference>
<dbReference type="AlphaFoldDB" id="A0A2P8I2P8"/>
<organism evidence="4 5">
    <name type="scientific">Saccharothrix carnea</name>
    <dbReference type="NCBI Taxonomy" id="1280637"/>
    <lineage>
        <taxon>Bacteria</taxon>
        <taxon>Bacillati</taxon>
        <taxon>Actinomycetota</taxon>
        <taxon>Actinomycetes</taxon>
        <taxon>Pseudonocardiales</taxon>
        <taxon>Pseudonocardiaceae</taxon>
        <taxon>Saccharothrix</taxon>
    </lineage>
</organism>
<dbReference type="NCBIfam" id="TIGR00377">
    <property type="entry name" value="ant_ant_sig"/>
    <property type="match status" value="1"/>
</dbReference>
<dbReference type="PANTHER" id="PTHR33495:SF2">
    <property type="entry name" value="ANTI-SIGMA FACTOR ANTAGONIST TM_1081-RELATED"/>
    <property type="match status" value="1"/>
</dbReference>
<proteinExistence type="inferred from homology"/>